<protein>
    <submittedName>
        <fullName evidence="3">YciI family protein</fullName>
    </submittedName>
</protein>
<feature type="domain" description="YCII-related" evidence="2">
    <location>
        <begin position="1"/>
        <end position="115"/>
    </location>
</feature>
<evidence type="ECO:0000259" key="2">
    <source>
        <dbReference type="Pfam" id="PF03795"/>
    </source>
</evidence>
<keyword evidence="4" id="KW-1185">Reference proteome</keyword>
<dbReference type="RefSeq" id="WP_386758706.1">
    <property type="nucleotide sequence ID" value="NZ_JBHRXK010000003.1"/>
</dbReference>
<dbReference type="InterPro" id="IPR005545">
    <property type="entry name" value="YCII"/>
</dbReference>
<gene>
    <name evidence="3" type="ORF">ACFOLC_07920</name>
</gene>
<evidence type="ECO:0000256" key="1">
    <source>
        <dbReference type="ARBA" id="ARBA00007689"/>
    </source>
</evidence>
<dbReference type="SUPFAM" id="SSF54909">
    <property type="entry name" value="Dimeric alpha+beta barrel"/>
    <property type="match status" value="1"/>
</dbReference>
<accession>A0ABV7RNL9</accession>
<dbReference type="EMBL" id="JBHRXK010000003">
    <property type="protein sequence ID" value="MFC3550945.1"/>
    <property type="molecule type" value="Genomic_DNA"/>
</dbReference>
<organism evidence="3 4">
    <name type="scientific">Lysobacter cavernae</name>
    <dbReference type="NCBI Taxonomy" id="1685901"/>
    <lineage>
        <taxon>Bacteria</taxon>
        <taxon>Pseudomonadati</taxon>
        <taxon>Pseudomonadota</taxon>
        <taxon>Gammaproteobacteria</taxon>
        <taxon>Lysobacterales</taxon>
        <taxon>Lysobacteraceae</taxon>
        <taxon>Lysobacter</taxon>
    </lineage>
</organism>
<dbReference type="PANTHER" id="PTHR35174:SF3">
    <property type="entry name" value="BLL7171 PROTEIN"/>
    <property type="match status" value="1"/>
</dbReference>
<evidence type="ECO:0000313" key="3">
    <source>
        <dbReference type="EMBL" id="MFC3550945.1"/>
    </source>
</evidence>
<dbReference type="Gene3D" id="3.30.70.1060">
    <property type="entry name" value="Dimeric alpha+beta barrel"/>
    <property type="match status" value="1"/>
</dbReference>
<reference evidence="4" key="1">
    <citation type="journal article" date="2019" name="Int. J. Syst. Evol. Microbiol.">
        <title>The Global Catalogue of Microorganisms (GCM) 10K type strain sequencing project: providing services to taxonomists for standard genome sequencing and annotation.</title>
        <authorList>
            <consortium name="The Broad Institute Genomics Platform"/>
            <consortium name="The Broad Institute Genome Sequencing Center for Infectious Disease"/>
            <person name="Wu L."/>
            <person name="Ma J."/>
        </authorList>
    </citation>
    <scope>NUCLEOTIDE SEQUENCE [LARGE SCALE GENOMIC DNA]</scope>
    <source>
        <strain evidence="4">KCTC 42875</strain>
    </source>
</reference>
<dbReference type="InterPro" id="IPR011008">
    <property type="entry name" value="Dimeric_a/b-barrel"/>
</dbReference>
<comment type="similarity">
    <text evidence="1">Belongs to the YciI family.</text>
</comment>
<comment type="caution">
    <text evidence="3">The sequence shown here is derived from an EMBL/GenBank/DDBJ whole genome shotgun (WGS) entry which is preliminary data.</text>
</comment>
<evidence type="ECO:0000313" key="4">
    <source>
        <dbReference type="Proteomes" id="UP001595740"/>
    </source>
</evidence>
<dbReference type="PANTHER" id="PTHR35174">
    <property type="entry name" value="BLL7171 PROTEIN-RELATED"/>
    <property type="match status" value="1"/>
</dbReference>
<dbReference type="Proteomes" id="UP001595740">
    <property type="component" value="Unassembled WGS sequence"/>
</dbReference>
<name>A0ABV7RNL9_9GAMM</name>
<proteinExistence type="inferred from homology"/>
<dbReference type="Pfam" id="PF03795">
    <property type="entry name" value="YCII"/>
    <property type="match status" value="1"/>
</dbReference>
<sequence>MKYLCLFYDDESLFDAMPKGEFDSVLGEYFAVDDDLRRAGRMLGGEALQPARSATLLRVRDGRTSLTDGPYMETKEQLGGFMLIDAKDLDEAVAVMSRIPSARLGCIEVRPVLEFERP</sequence>